<accession>A0A2W5DG59</accession>
<evidence type="ECO:0000313" key="2">
    <source>
        <dbReference type="EMBL" id="PZP28744.1"/>
    </source>
</evidence>
<dbReference type="InterPro" id="IPR001893">
    <property type="entry name" value="Cys-rich_GLG1_repeat"/>
</dbReference>
<dbReference type="Pfam" id="PF00839">
    <property type="entry name" value="Cys_rich_FGFR"/>
    <property type="match status" value="1"/>
</dbReference>
<organism evidence="2 3">
    <name type="scientific">Roseateles depolymerans</name>
    <dbReference type="NCBI Taxonomy" id="76731"/>
    <lineage>
        <taxon>Bacteria</taxon>
        <taxon>Pseudomonadati</taxon>
        <taxon>Pseudomonadota</taxon>
        <taxon>Betaproteobacteria</taxon>
        <taxon>Burkholderiales</taxon>
        <taxon>Sphaerotilaceae</taxon>
        <taxon>Roseateles</taxon>
    </lineage>
</organism>
<feature type="compositionally biased region" description="Low complexity" evidence="1">
    <location>
        <begin position="1"/>
        <end position="13"/>
    </location>
</feature>
<protein>
    <submittedName>
        <fullName evidence="2">Uncharacterized protein</fullName>
    </submittedName>
</protein>
<evidence type="ECO:0000313" key="3">
    <source>
        <dbReference type="Proteomes" id="UP000249633"/>
    </source>
</evidence>
<dbReference type="AlphaFoldDB" id="A0A2W5DG59"/>
<evidence type="ECO:0000256" key="1">
    <source>
        <dbReference type="SAM" id="MobiDB-lite"/>
    </source>
</evidence>
<proteinExistence type="predicted"/>
<feature type="region of interest" description="Disordered" evidence="1">
    <location>
        <begin position="1"/>
        <end position="41"/>
    </location>
</feature>
<gene>
    <name evidence="2" type="ORF">DI603_18885</name>
</gene>
<dbReference type="GO" id="GO:0016020">
    <property type="term" value="C:membrane"/>
    <property type="evidence" value="ECO:0007669"/>
    <property type="project" value="InterPro"/>
</dbReference>
<dbReference type="Proteomes" id="UP000249633">
    <property type="component" value="Unassembled WGS sequence"/>
</dbReference>
<sequence>MARPAAAAWTARPPARRPRSPARMARPPPAPPAAARRRCSPDPFITLEPPMKPSLTPLLLALALGLPLAGPAAAADRAAAMACRADFKKLCAGVKPGEGRGAECLKQHEAELSDGCKTAMAGAARCVDKVRELCGSAGDAAARKACVKAHASELGDCKSAD</sequence>
<dbReference type="EMBL" id="QFOD01000021">
    <property type="protein sequence ID" value="PZP28744.1"/>
    <property type="molecule type" value="Genomic_DNA"/>
</dbReference>
<name>A0A2W5DG59_9BURK</name>
<reference evidence="2 3" key="1">
    <citation type="submission" date="2017-08" db="EMBL/GenBank/DDBJ databases">
        <title>Infants hospitalized years apart are colonized by the same room-sourced microbial strains.</title>
        <authorList>
            <person name="Brooks B."/>
            <person name="Olm M.R."/>
            <person name="Firek B.A."/>
            <person name="Baker R."/>
            <person name="Thomas B.C."/>
            <person name="Morowitz M.J."/>
            <person name="Banfield J.F."/>
        </authorList>
    </citation>
    <scope>NUCLEOTIDE SEQUENCE [LARGE SCALE GENOMIC DNA]</scope>
    <source>
        <strain evidence="2">S2_012_000_R2_81</strain>
    </source>
</reference>
<comment type="caution">
    <text evidence="2">The sequence shown here is derived from an EMBL/GenBank/DDBJ whole genome shotgun (WGS) entry which is preliminary data.</text>
</comment>